<keyword evidence="7" id="KW-1185">Reference proteome</keyword>
<dbReference type="CDD" id="cd02642">
    <property type="entry name" value="R3H_encore_like"/>
    <property type="match status" value="1"/>
</dbReference>
<gene>
    <name evidence="6" type="ORF">mPipKuh1_009465</name>
</gene>
<dbReference type="InterPro" id="IPR051937">
    <property type="entry name" value="R3H_domain_containing"/>
</dbReference>
<evidence type="ECO:0000313" key="7">
    <source>
        <dbReference type="Proteomes" id="UP000558488"/>
    </source>
</evidence>
<accession>A0A7J7ZJA9</accession>
<keyword evidence="3" id="KW-0472">Membrane</keyword>
<reference evidence="6 7" key="1">
    <citation type="journal article" date="2020" name="Nature">
        <title>Six reference-quality genomes reveal evolution of bat adaptations.</title>
        <authorList>
            <person name="Jebb D."/>
            <person name="Huang Z."/>
            <person name="Pippel M."/>
            <person name="Hughes G.M."/>
            <person name="Lavrichenko K."/>
            <person name="Devanna P."/>
            <person name="Winkler S."/>
            <person name="Jermiin L.S."/>
            <person name="Skirmuntt E.C."/>
            <person name="Katzourakis A."/>
            <person name="Burkitt-Gray L."/>
            <person name="Ray D.A."/>
            <person name="Sullivan K.A.M."/>
            <person name="Roscito J.G."/>
            <person name="Kirilenko B.M."/>
            <person name="Davalos L.M."/>
            <person name="Corthals A.P."/>
            <person name="Power M.L."/>
            <person name="Jones G."/>
            <person name="Ransome R.D."/>
            <person name="Dechmann D.K.N."/>
            <person name="Locatelli A.G."/>
            <person name="Puechmaille S.J."/>
            <person name="Fedrigo O."/>
            <person name="Jarvis E.D."/>
            <person name="Hiller M."/>
            <person name="Vernes S.C."/>
            <person name="Myers E.W."/>
            <person name="Teeling E.C."/>
        </authorList>
    </citation>
    <scope>NUCLEOTIDE SEQUENCE [LARGE SCALE GENOMIC DNA]</scope>
    <source>
        <strain evidence="6">MPipKuh1</strain>
        <tissue evidence="6">Flight muscle</tissue>
    </source>
</reference>
<proteinExistence type="predicted"/>
<evidence type="ECO:0000313" key="6">
    <source>
        <dbReference type="EMBL" id="KAF6374234.1"/>
    </source>
</evidence>
<dbReference type="SUPFAM" id="SSF82708">
    <property type="entry name" value="R3H domain"/>
    <property type="match status" value="1"/>
</dbReference>
<dbReference type="PANTHER" id="PTHR15672">
    <property type="entry name" value="CAMP-REGULATED PHOSPHOPROTEIN 21 RELATED R3H DOMAIN CONTAINING PROTEIN"/>
    <property type="match status" value="1"/>
</dbReference>
<evidence type="ECO:0000259" key="4">
    <source>
        <dbReference type="PROSITE" id="PS51061"/>
    </source>
</evidence>
<dbReference type="Proteomes" id="UP000558488">
    <property type="component" value="Unassembled WGS sequence"/>
</dbReference>
<dbReference type="PROSITE" id="PS51673">
    <property type="entry name" value="SUZ"/>
    <property type="match status" value="1"/>
</dbReference>
<protein>
    <recommendedName>
        <fullName evidence="8">R3H domain containing 2</fullName>
    </recommendedName>
</protein>
<evidence type="ECO:0000256" key="3">
    <source>
        <dbReference type="SAM" id="Phobius"/>
    </source>
</evidence>
<evidence type="ECO:0000256" key="2">
    <source>
        <dbReference type="SAM" id="MobiDB-lite"/>
    </source>
</evidence>
<dbReference type="FunFam" id="3.30.1370.50:FF:000001">
    <property type="entry name" value="R3H domain-containing protein 2 isoform 1"/>
    <property type="match status" value="1"/>
</dbReference>
<dbReference type="EMBL" id="JACAGB010000003">
    <property type="protein sequence ID" value="KAF6374234.1"/>
    <property type="molecule type" value="Genomic_DNA"/>
</dbReference>
<evidence type="ECO:0008006" key="8">
    <source>
        <dbReference type="Google" id="ProtNLM"/>
    </source>
</evidence>
<dbReference type="Gene3D" id="3.30.1370.50">
    <property type="entry name" value="R3H-like domain"/>
    <property type="match status" value="1"/>
</dbReference>
<feature type="domain" description="R3H" evidence="4">
    <location>
        <begin position="177"/>
        <end position="240"/>
    </location>
</feature>
<feature type="compositionally biased region" description="Basic and acidic residues" evidence="2">
    <location>
        <begin position="117"/>
        <end position="151"/>
    </location>
</feature>
<feature type="compositionally biased region" description="Basic and acidic residues" evidence="2">
    <location>
        <begin position="36"/>
        <end position="54"/>
    </location>
</feature>
<dbReference type="PANTHER" id="PTHR15672:SF13">
    <property type="entry name" value="R3H DOMAIN-CONTAINING PROTEIN 2"/>
    <property type="match status" value="1"/>
</dbReference>
<dbReference type="AlphaFoldDB" id="A0A7J7ZJA9"/>
<feature type="transmembrane region" description="Helical" evidence="3">
    <location>
        <begin position="305"/>
        <end position="335"/>
    </location>
</feature>
<organism evidence="6 7">
    <name type="scientific">Pipistrellus kuhlii</name>
    <name type="common">Kuhl's pipistrelle</name>
    <dbReference type="NCBI Taxonomy" id="59472"/>
    <lineage>
        <taxon>Eukaryota</taxon>
        <taxon>Metazoa</taxon>
        <taxon>Chordata</taxon>
        <taxon>Craniata</taxon>
        <taxon>Vertebrata</taxon>
        <taxon>Euteleostomi</taxon>
        <taxon>Mammalia</taxon>
        <taxon>Eutheria</taxon>
        <taxon>Laurasiatheria</taxon>
        <taxon>Chiroptera</taxon>
        <taxon>Yangochiroptera</taxon>
        <taxon>Vespertilionidae</taxon>
        <taxon>Pipistrellus</taxon>
    </lineage>
</organism>
<dbReference type="Pfam" id="PF01424">
    <property type="entry name" value="R3H"/>
    <property type="match status" value="1"/>
</dbReference>
<feature type="region of interest" description="Disordered" evidence="2">
    <location>
        <begin position="33"/>
        <end position="54"/>
    </location>
</feature>
<dbReference type="InterPro" id="IPR001374">
    <property type="entry name" value="R3H_dom"/>
</dbReference>
<dbReference type="InterPro" id="IPR036867">
    <property type="entry name" value="R3H_dom_sf"/>
</dbReference>
<keyword evidence="1" id="KW-0597">Phosphoprotein</keyword>
<feature type="domain" description="SUZ" evidence="5">
    <location>
        <begin position="241"/>
        <end position="310"/>
    </location>
</feature>
<dbReference type="InterPro" id="IPR024771">
    <property type="entry name" value="SUZ"/>
</dbReference>
<dbReference type="GO" id="GO:0003676">
    <property type="term" value="F:nucleic acid binding"/>
    <property type="evidence" value="ECO:0007669"/>
    <property type="project" value="UniProtKB-UniRule"/>
</dbReference>
<comment type="caution">
    <text evidence="6">The sequence shown here is derived from an EMBL/GenBank/DDBJ whole genome shotgun (WGS) entry which is preliminary data.</text>
</comment>
<evidence type="ECO:0000259" key="5">
    <source>
        <dbReference type="PROSITE" id="PS51673"/>
    </source>
</evidence>
<feature type="region of interest" description="Disordered" evidence="2">
    <location>
        <begin position="113"/>
        <end position="155"/>
    </location>
</feature>
<dbReference type="PROSITE" id="PS51061">
    <property type="entry name" value="R3H"/>
    <property type="match status" value="1"/>
</dbReference>
<sequence length="336" mass="39526">MSNSNTTQETLEIMKESEKKLVEESVSKNKFISKTPSKEEIEKESEETSLRQETQDYEFLFDKRRTSNHGHARKRAKSNSKLKLVRSLAVCEESSAPFGDGPLETQDIIQLHISCPSDKEEEKSTKDVSEKEDKDKNKEKVPRKMLSRDSSQEYTDSTGIDLHEFLINTLKKNPRDRMMLLKLEQEILEFINDNNNQFKKFPQMTSYHRMLLHRVAAYFGMDHNVDQTGKAVIINKTSNTRIPEQRFSEHIKDEKNTEFQQRFILKRDDASMDRDDNQTGQNGYLNDIRLSKEAFSSSSHKRRQIFRYFCVIFYLSLFLFFFNLFVCFVLLCFVLL</sequence>
<keyword evidence="3" id="KW-0812">Transmembrane</keyword>
<evidence type="ECO:0000256" key="1">
    <source>
        <dbReference type="ARBA" id="ARBA00022553"/>
    </source>
</evidence>
<name>A0A7J7ZJA9_PIPKU</name>
<keyword evidence="3" id="KW-1133">Transmembrane helix</keyword>
<dbReference type="SMART" id="SM00393">
    <property type="entry name" value="R3H"/>
    <property type="match status" value="1"/>
</dbReference>